<evidence type="ECO:0000259" key="2">
    <source>
        <dbReference type="Pfam" id="PF12172"/>
    </source>
</evidence>
<dbReference type="EMBL" id="LR778301">
    <property type="protein sequence ID" value="CAB1370125.1"/>
    <property type="molecule type" value="Genomic_DNA"/>
</dbReference>
<dbReference type="SUPFAM" id="SSF50249">
    <property type="entry name" value="Nucleic acid-binding proteins"/>
    <property type="match status" value="1"/>
</dbReference>
<dbReference type="AlphaFoldDB" id="A0A6S6Y0W9"/>
<evidence type="ECO:0000313" key="4">
    <source>
        <dbReference type="Proteomes" id="UP000515733"/>
    </source>
</evidence>
<feature type="domain" description="ChsH2 C-terminal OB-fold" evidence="1">
    <location>
        <begin position="58"/>
        <end position="123"/>
    </location>
</feature>
<dbReference type="PANTHER" id="PTHR34075:SF5">
    <property type="entry name" value="BLR3430 PROTEIN"/>
    <property type="match status" value="1"/>
</dbReference>
<dbReference type="OrthoDB" id="5514845at2"/>
<organism evidence="3 4">
    <name type="scientific">Denitratisoma oestradiolicum</name>
    <dbReference type="NCBI Taxonomy" id="311182"/>
    <lineage>
        <taxon>Bacteria</taxon>
        <taxon>Pseudomonadati</taxon>
        <taxon>Pseudomonadota</taxon>
        <taxon>Betaproteobacteria</taxon>
        <taxon>Nitrosomonadales</taxon>
        <taxon>Sterolibacteriaceae</taxon>
        <taxon>Denitratisoma</taxon>
    </lineage>
</organism>
<evidence type="ECO:0000313" key="3">
    <source>
        <dbReference type="EMBL" id="CAB1370125.1"/>
    </source>
</evidence>
<dbReference type="InterPro" id="IPR002878">
    <property type="entry name" value="ChsH2_C"/>
</dbReference>
<dbReference type="RefSeq" id="WP_145770669.1">
    <property type="nucleotide sequence ID" value="NZ_LR778301.1"/>
</dbReference>
<evidence type="ECO:0000259" key="1">
    <source>
        <dbReference type="Pfam" id="PF01796"/>
    </source>
</evidence>
<sequence>MTEIAYDKPLPALEGLSKEFYDWCRQGELRFQRCKCCGTFRHVPREICAQCSSFDWEWVRSSGKGTIFTWTVVARALHPAFGNAAPYAPVVVEMEEGVRVLTQMLDCPPEELKIGMPVQVEFRAVTDAVTLPYFRRA</sequence>
<dbReference type="InterPro" id="IPR022002">
    <property type="entry name" value="ChsH2_Znr"/>
</dbReference>
<dbReference type="Pfam" id="PF12172">
    <property type="entry name" value="zf-ChsH2"/>
    <property type="match status" value="1"/>
</dbReference>
<accession>A0A6S6Y0W9</accession>
<dbReference type="KEGG" id="doe:DENOEST_2971"/>
<keyword evidence="4" id="KW-1185">Reference proteome</keyword>
<dbReference type="PANTHER" id="PTHR34075">
    <property type="entry name" value="BLR3430 PROTEIN"/>
    <property type="match status" value="1"/>
</dbReference>
<gene>
    <name evidence="3" type="ORF">DENOEST_2971</name>
</gene>
<feature type="domain" description="ChsH2 rubredoxin-like zinc ribbon" evidence="2">
    <location>
        <begin position="24"/>
        <end position="57"/>
    </location>
</feature>
<dbReference type="Pfam" id="PF01796">
    <property type="entry name" value="OB_ChsH2_C"/>
    <property type="match status" value="1"/>
</dbReference>
<protein>
    <recommendedName>
        <fullName evidence="5">DNA-binding protein</fullName>
    </recommendedName>
</protein>
<name>A0A6S6Y0W9_9PROT</name>
<dbReference type="InterPro" id="IPR052513">
    <property type="entry name" value="Thioester_dehydratase-like"/>
</dbReference>
<dbReference type="Proteomes" id="UP000515733">
    <property type="component" value="Chromosome"/>
</dbReference>
<reference evidence="3 4" key="1">
    <citation type="submission" date="2020-03" db="EMBL/GenBank/DDBJ databases">
        <authorList>
            <consortium name="Genoscope - CEA"/>
            <person name="William W."/>
        </authorList>
    </citation>
    <scope>NUCLEOTIDE SEQUENCE [LARGE SCALE GENOMIC DNA]</scope>
    <source>
        <strain evidence="4">DSM 16959</strain>
    </source>
</reference>
<dbReference type="InterPro" id="IPR012340">
    <property type="entry name" value="NA-bd_OB-fold"/>
</dbReference>
<proteinExistence type="predicted"/>
<evidence type="ECO:0008006" key="5">
    <source>
        <dbReference type="Google" id="ProtNLM"/>
    </source>
</evidence>